<dbReference type="EMBL" id="LR798262">
    <property type="protein sequence ID" value="CAB5218633.1"/>
    <property type="molecule type" value="Genomic_DNA"/>
</dbReference>
<evidence type="ECO:0000313" key="1">
    <source>
        <dbReference type="EMBL" id="CAB5218633.1"/>
    </source>
</evidence>
<proteinExistence type="predicted"/>
<protein>
    <submittedName>
        <fullName evidence="1">Uncharacterized protein</fullName>
    </submittedName>
</protein>
<name>A0A6J7WTP6_9CAUD</name>
<gene>
    <name evidence="1" type="ORF">UFOVP211_44</name>
</gene>
<sequence>MRILNMKLLNIEEYFEQGELITIYTVLWKTRTRYIKLSKHEAKNIKNEKELIKYIDETSR</sequence>
<organism evidence="1">
    <name type="scientific">uncultured Caudovirales phage</name>
    <dbReference type="NCBI Taxonomy" id="2100421"/>
    <lineage>
        <taxon>Viruses</taxon>
        <taxon>Duplodnaviria</taxon>
        <taxon>Heunggongvirae</taxon>
        <taxon>Uroviricota</taxon>
        <taxon>Caudoviricetes</taxon>
        <taxon>Peduoviridae</taxon>
        <taxon>Maltschvirus</taxon>
        <taxon>Maltschvirus maltsch</taxon>
    </lineage>
</organism>
<accession>A0A6J7WTP6</accession>
<reference evidence="1" key="1">
    <citation type="submission" date="2020-05" db="EMBL/GenBank/DDBJ databases">
        <authorList>
            <person name="Chiriac C."/>
            <person name="Salcher M."/>
            <person name="Ghai R."/>
            <person name="Kavagutti S V."/>
        </authorList>
    </citation>
    <scope>NUCLEOTIDE SEQUENCE</scope>
</reference>